<dbReference type="NCBIfam" id="TIGR02537">
    <property type="entry name" value="arch_flag_Nterm"/>
    <property type="match status" value="1"/>
</dbReference>
<feature type="domain" description="Archaeal Type IV pilin N-terminal" evidence="2">
    <location>
        <begin position="8"/>
        <end position="87"/>
    </location>
</feature>
<accession>A0A495QV61</accession>
<protein>
    <submittedName>
        <fullName evidence="3">Flagellin-like protein</fullName>
    </submittedName>
</protein>
<sequence>MEIPQSPRAVSPVVSTILLVATVVILGTTISVLALGVTDDLNDAGPVVGQSTAEFIGDRSGADDQIVRITHIAGDSVAVSEMELVVRACGKATRLINLPAPTTRTASTPTYFPFDEGNFQGNQDLLSEGTVGQSWDAGVLHEDTTNTFAAGSSFEFRITNGACSLAAGETIEVMVVHSPTNTVMIDTELTAQ</sequence>
<name>A0A495QV61_9EURY</name>
<dbReference type="Proteomes" id="UP000268233">
    <property type="component" value="Unassembled WGS sequence"/>
</dbReference>
<evidence type="ECO:0000313" key="4">
    <source>
        <dbReference type="Proteomes" id="UP000268233"/>
    </source>
</evidence>
<keyword evidence="1" id="KW-1133">Transmembrane helix</keyword>
<keyword evidence="3" id="KW-0969">Cilium</keyword>
<reference evidence="3 4" key="1">
    <citation type="submission" date="2018-10" db="EMBL/GenBank/DDBJ databases">
        <title>Genomic Encyclopedia of Archaeal and Bacterial Type Strains, Phase II (KMG-II): from individual species to whole genera.</title>
        <authorList>
            <person name="Goeker M."/>
        </authorList>
    </citation>
    <scope>NUCLEOTIDE SEQUENCE [LARGE SCALE GENOMIC DNA]</scope>
    <source>
        <strain evidence="3 4">DSM 11927</strain>
    </source>
</reference>
<keyword evidence="1" id="KW-0472">Membrane</keyword>
<dbReference type="RefSeq" id="WP_121303995.1">
    <property type="nucleotide sequence ID" value="NZ_RBWW01000002.1"/>
</dbReference>
<dbReference type="InterPro" id="IPR013373">
    <property type="entry name" value="Flagellin/pilin_N_arc"/>
</dbReference>
<organism evidence="3 4">
    <name type="scientific">Haloarcula quadrata</name>
    <dbReference type="NCBI Taxonomy" id="182779"/>
    <lineage>
        <taxon>Archaea</taxon>
        <taxon>Methanobacteriati</taxon>
        <taxon>Methanobacteriota</taxon>
        <taxon>Stenosarchaea group</taxon>
        <taxon>Halobacteria</taxon>
        <taxon>Halobacteriales</taxon>
        <taxon>Haloarculaceae</taxon>
        <taxon>Haloarcula</taxon>
    </lineage>
</organism>
<dbReference type="EMBL" id="RBWW01000002">
    <property type="protein sequence ID" value="RKS78038.1"/>
    <property type="molecule type" value="Genomic_DNA"/>
</dbReference>
<proteinExistence type="predicted"/>
<feature type="transmembrane region" description="Helical" evidence="1">
    <location>
        <begin position="12"/>
        <end position="37"/>
    </location>
</feature>
<dbReference type="Pfam" id="PF07790">
    <property type="entry name" value="Pilin_N"/>
    <property type="match status" value="1"/>
</dbReference>
<gene>
    <name evidence="3" type="ORF">BDK61_3677</name>
</gene>
<keyword evidence="3" id="KW-0966">Cell projection</keyword>
<keyword evidence="3" id="KW-0282">Flagellum</keyword>
<keyword evidence="1" id="KW-0812">Transmembrane</keyword>
<keyword evidence="4" id="KW-1185">Reference proteome</keyword>
<evidence type="ECO:0000256" key="1">
    <source>
        <dbReference type="SAM" id="Phobius"/>
    </source>
</evidence>
<comment type="caution">
    <text evidence="3">The sequence shown here is derived from an EMBL/GenBank/DDBJ whole genome shotgun (WGS) entry which is preliminary data.</text>
</comment>
<dbReference type="AlphaFoldDB" id="A0A495QV61"/>
<dbReference type="InterPro" id="IPR012859">
    <property type="entry name" value="Pilin_N_archaeal"/>
</dbReference>
<evidence type="ECO:0000259" key="2">
    <source>
        <dbReference type="Pfam" id="PF07790"/>
    </source>
</evidence>
<evidence type="ECO:0000313" key="3">
    <source>
        <dbReference type="EMBL" id="RKS78038.1"/>
    </source>
</evidence>